<evidence type="ECO:0000313" key="2">
    <source>
        <dbReference type="EMBL" id="KAK4319066.1"/>
    </source>
</evidence>
<accession>A0AAE1Q301</accession>
<comment type="caution">
    <text evidence="2">The sequence shown here is derived from an EMBL/GenBank/DDBJ whole genome shotgun (WGS) entry which is preliminary data.</text>
</comment>
<gene>
    <name evidence="2" type="ORF">Pmani_009960</name>
</gene>
<organism evidence="2 3">
    <name type="scientific">Petrolisthes manimaculis</name>
    <dbReference type="NCBI Taxonomy" id="1843537"/>
    <lineage>
        <taxon>Eukaryota</taxon>
        <taxon>Metazoa</taxon>
        <taxon>Ecdysozoa</taxon>
        <taxon>Arthropoda</taxon>
        <taxon>Crustacea</taxon>
        <taxon>Multicrustacea</taxon>
        <taxon>Malacostraca</taxon>
        <taxon>Eumalacostraca</taxon>
        <taxon>Eucarida</taxon>
        <taxon>Decapoda</taxon>
        <taxon>Pleocyemata</taxon>
        <taxon>Anomura</taxon>
        <taxon>Galatheoidea</taxon>
        <taxon>Porcellanidae</taxon>
        <taxon>Petrolisthes</taxon>
    </lineage>
</organism>
<feature type="region of interest" description="Disordered" evidence="1">
    <location>
        <begin position="58"/>
        <end position="132"/>
    </location>
</feature>
<feature type="compositionally biased region" description="Basic residues" evidence="1">
    <location>
        <begin position="123"/>
        <end position="132"/>
    </location>
</feature>
<evidence type="ECO:0000313" key="3">
    <source>
        <dbReference type="Proteomes" id="UP001292094"/>
    </source>
</evidence>
<proteinExistence type="predicted"/>
<dbReference type="EMBL" id="JAWZYT010000783">
    <property type="protein sequence ID" value="KAK4319066.1"/>
    <property type="molecule type" value="Genomic_DNA"/>
</dbReference>
<dbReference type="Proteomes" id="UP001292094">
    <property type="component" value="Unassembled WGS sequence"/>
</dbReference>
<name>A0AAE1Q301_9EUCA</name>
<keyword evidence="3" id="KW-1185">Reference proteome</keyword>
<dbReference type="AlphaFoldDB" id="A0AAE1Q301"/>
<sequence>MKTICVLTEPVPGLPPLSEIFSKISDPTPSASSSSCNSQSITLTPDVSSLLYSDAITTSTKQNRKNNCKNEFNMTPLKKQPSSHVMVSPAPAREANRSRSAEGNMEVSIDNHQSKPGGGGSPPKHKKKVMYS</sequence>
<evidence type="ECO:0000256" key="1">
    <source>
        <dbReference type="SAM" id="MobiDB-lite"/>
    </source>
</evidence>
<protein>
    <submittedName>
        <fullName evidence="2">Uncharacterized protein</fullName>
    </submittedName>
</protein>
<reference evidence="2" key="1">
    <citation type="submission" date="2023-11" db="EMBL/GenBank/DDBJ databases">
        <title>Genome assemblies of two species of porcelain crab, Petrolisthes cinctipes and Petrolisthes manimaculis (Anomura: Porcellanidae).</title>
        <authorList>
            <person name="Angst P."/>
        </authorList>
    </citation>
    <scope>NUCLEOTIDE SEQUENCE</scope>
    <source>
        <strain evidence="2">PB745_02</strain>
        <tissue evidence="2">Gill</tissue>
    </source>
</reference>